<dbReference type="RefSeq" id="WP_096828431.1">
    <property type="nucleotide sequence ID" value="NZ_NXIB02000079.1"/>
</dbReference>
<dbReference type="CDD" id="cd22366">
    <property type="entry name" value="XisH-like"/>
    <property type="match status" value="1"/>
</dbReference>
<dbReference type="InterPro" id="IPR014919">
    <property type="entry name" value="XisH"/>
</dbReference>
<dbReference type="Gene3D" id="3.40.1350.10">
    <property type="match status" value="1"/>
</dbReference>
<evidence type="ECO:0000313" key="2">
    <source>
        <dbReference type="Proteomes" id="UP000226442"/>
    </source>
</evidence>
<dbReference type="OrthoDB" id="456752at2"/>
<dbReference type="GO" id="GO:0003676">
    <property type="term" value="F:nucleic acid binding"/>
    <property type="evidence" value="ECO:0007669"/>
    <property type="project" value="InterPro"/>
</dbReference>
<protein>
    <submittedName>
        <fullName evidence="1">XisH protein</fullName>
    </submittedName>
</protein>
<reference evidence="1" key="1">
    <citation type="submission" date="2017-10" db="EMBL/GenBank/DDBJ databases">
        <title>Draft genome sequence of the planktic cyanobacteria Tychonema bourrellyi isolated from alpine lentic freshwater.</title>
        <authorList>
            <person name="Tett A."/>
            <person name="Armanini F."/>
            <person name="Asnicar F."/>
            <person name="Boscaini A."/>
            <person name="Pasolli E."/>
            <person name="Zolfo M."/>
            <person name="Donati C."/>
            <person name="Salmaso N."/>
            <person name="Segata N."/>
        </authorList>
    </citation>
    <scope>NUCLEOTIDE SEQUENCE</scope>
    <source>
        <strain evidence="1">FEM_GT703</strain>
    </source>
</reference>
<name>A0A2G4EZ18_9CYAN</name>
<dbReference type="InterPro" id="IPR011856">
    <property type="entry name" value="tRNA_endonuc-like_dom_sf"/>
</dbReference>
<comment type="caution">
    <text evidence="1">The sequence shown here is derived from an EMBL/GenBank/DDBJ whole genome shotgun (WGS) entry which is preliminary data.</text>
</comment>
<dbReference type="EMBL" id="NXIB02000079">
    <property type="protein sequence ID" value="PHX54762.1"/>
    <property type="molecule type" value="Genomic_DNA"/>
</dbReference>
<dbReference type="Pfam" id="PF08814">
    <property type="entry name" value="XisH"/>
    <property type="match status" value="1"/>
</dbReference>
<organism evidence="1 2">
    <name type="scientific">Tychonema bourrellyi FEM_GT703</name>
    <dbReference type="NCBI Taxonomy" id="2040638"/>
    <lineage>
        <taxon>Bacteria</taxon>
        <taxon>Bacillati</taxon>
        <taxon>Cyanobacteriota</taxon>
        <taxon>Cyanophyceae</taxon>
        <taxon>Oscillatoriophycideae</taxon>
        <taxon>Oscillatoriales</taxon>
        <taxon>Microcoleaceae</taxon>
        <taxon>Tychonema</taxon>
    </lineage>
</organism>
<dbReference type="Proteomes" id="UP000226442">
    <property type="component" value="Unassembled WGS sequence"/>
</dbReference>
<dbReference type="SUPFAM" id="SSF52980">
    <property type="entry name" value="Restriction endonuclease-like"/>
    <property type="match status" value="1"/>
</dbReference>
<dbReference type="InterPro" id="IPR011335">
    <property type="entry name" value="Restrct_endonuc-II-like"/>
</dbReference>
<sequence>MPAKDLYHDAVKQALIKEGWTITADPYTVEYEEFKVFVDLAADRSLAAERGSQKIAVEIKTFLRPSFVRELENALGQYILYRNLLSVTDPERELYLAVSDRIYNNFFQKKASQFIVNQNQISILVVEIQSEVISQWIR</sequence>
<proteinExistence type="predicted"/>
<gene>
    <name evidence="1" type="ORF">CP500_014360</name>
</gene>
<keyword evidence="2" id="KW-1185">Reference proteome</keyword>
<dbReference type="AlphaFoldDB" id="A0A2G4EZ18"/>
<evidence type="ECO:0000313" key="1">
    <source>
        <dbReference type="EMBL" id="PHX54762.1"/>
    </source>
</evidence>
<accession>A0A2G4EZ18</accession>